<dbReference type="InterPro" id="IPR020904">
    <property type="entry name" value="Sc_DH/Rdtase_CS"/>
</dbReference>
<dbReference type="Pfam" id="PF00106">
    <property type="entry name" value="adh_short"/>
    <property type="match status" value="1"/>
</dbReference>
<dbReference type="RefSeq" id="XP_040763529.1">
    <property type="nucleotide sequence ID" value="XM_040909092.1"/>
</dbReference>
<dbReference type="PRINTS" id="PR00080">
    <property type="entry name" value="SDRFAMILY"/>
</dbReference>
<evidence type="ECO:0000256" key="2">
    <source>
        <dbReference type="ARBA" id="ARBA00022857"/>
    </source>
</evidence>
<dbReference type="GO" id="GO:0004806">
    <property type="term" value="F:triacylglycerol lipase activity"/>
    <property type="evidence" value="ECO:0007669"/>
    <property type="project" value="TreeGrafter"/>
</dbReference>
<dbReference type="FunFam" id="3.40.50.720:FF:000261">
    <property type="entry name" value="NADPH-dependent 1-acyldihydroxyacetone phosphate reductase"/>
    <property type="match status" value="1"/>
</dbReference>
<evidence type="ECO:0000256" key="4">
    <source>
        <dbReference type="RuleBase" id="RU000363"/>
    </source>
</evidence>
<evidence type="ECO:0000256" key="1">
    <source>
        <dbReference type="ARBA" id="ARBA00006484"/>
    </source>
</evidence>
<comment type="similarity">
    <text evidence="1 4">Belongs to the short-chain dehydrogenases/reductases (SDR) family.</text>
</comment>
<dbReference type="PRINTS" id="PR00081">
    <property type="entry name" value="GDHRDH"/>
</dbReference>
<dbReference type="GO" id="GO:0000140">
    <property type="term" value="F:acylglycerone-phosphate reductase (NADP+) activity"/>
    <property type="evidence" value="ECO:0007669"/>
    <property type="project" value="TreeGrafter"/>
</dbReference>
<dbReference type="Gene3D" id="3.40.50.720">
    <property type="entry name" value="NAD(P)-binding Rossmann-like Domain"/>
    <property type="match status" value="1"/>
</dbReference>
<organism evidence="5 6">
    <name type="scientific">Laetiporus sulphureus 93-53</name>
    <dbReference type="NCBI Taxonomy" id="1314785"/>
    <lineage>
        <taxon>Eukaryota</taxon>
        <taxon>Fungi</taxon>
        <taxon>Dikarya</taxon>
        <taxon>Basidiomycota</taxon>
        <taxon>Agaricomycotina</taxon>
        <taxon>Agaricomycetes</taxon>
        <taxon>Polyporales</taxon>
        <taxon>Laetiporus</taxon>
    </lineage>
</organism>
<dbReference type="SUPFAM" id="SSF51735">
    <property type="entry name" value="NAD(P)-binding Rossmann-fold domains"/>
    <property type="match status" value="1"/>
</dbReference>
<gene>
    <name evidence="5" type="ORF">LAESUDRAFT_726742</name>
</gene>
<dbReference type="Proteomes" id="UP000076871">
    <property type="component" value="Unassembled WGS sequence"/>
</dbReference>
<dbReference type="OrthoDB" id="2102561at2759"/>
<dbReference type="PROSITE" id="PS00061">
    <property type="entry name" value="ADH_SHORT"/>
    <property type="match status" value="1"/>
</dbReference>
<dbReference type="InterPro" id="IPR036291">
    <property type="entry name" value="NAD(P)-bd_dom_sf"/>
</dbReference>
<dbReference type="GO" id="GO:0005783">
    <property type="term" value="C:endoplasmic reticulum"/>
    <property type="evidence" value="ECO:0007669"/>
    <property type="project" value="TreeGrafter"/>
</dbReference>
<keyword evidence="3" id="KW-0560">Oxidoreductase</keyword>
<keyword evidence="6" id="KW-1185">Reference proteome</keyword>
<name>A0A165DWT1_9APHY</name>
<reference evidence="5 6" key="1">
    <citation type="journal article" date="2016" name="Mol. Biol. Evol.">
        <title>Comparative Genomics of Early-Diverging Mushroom-Forming Fungi Provides Insights into the Origins of Lignocellulose Decay Capabilities.</title>
        <authorList>
            <person name="Nagy L.G."/>
            <person name="Riley R."/>
            <person name="Tritt A."/>
            <person name="Adam C."/>
            <person name="Daum C."/>
            <person name="Floudas D."/>
            <person name="Sun H."/>
            <person name="Yadav J.S."/>
            <person name="Pangilinan J."/>
            <person name="Larsson K.H."/>
            <person name="Matsuura K."/>
            <person name="Barry K."/>
            <person name="Labutti K."/>
            <person name="Kuo R."/>
            <person name="Ohm R.A."/>
            <person name="Bhattacharya S.S."/>
            <person name="Shirouzu T."/>
            <person name="Yoshinaga Y."/>
            <person name="Martin F.M."/>
            <person name="Grigoriev I.V."/>
            <person name="Hibbett D.S."/>
        </authorList>
    </citation>
    <scope>NUCLEOTIDE SEQUENCE [LARGE SCALE GENOMIC DNA]</scope>
    <source>
        <strain evidence="5 6">93-53</strain>
    </source>
</reference>
<dbReference type="STRING" id="1314785.A0A165DWT1"/>
<dbReference type="GO" id="GO:0006654">
    <property type="term" value="P:phosphatidic acid biosynthetic process"/>
    <property type="evidence" value="ECO:0007669"/>
    <property type="project" value="TreeGrafter"/>
</dbReference>
<dbReference type="InParanoid" id="A0A165DWT1"/>
<dbReference type="CDD" id="cd05374">
    <property type="entry name" value="17beta-HSD-like_SDR_c"/>
    <property type="match status" value="1"/>
</dbReference>
<proteinExistence type="inferred from homology"/>
<dbReference type="GO" id="GO:0005811">
    <property type="term" value="C:lipid droplet"/>
    <property type="evidence" value="ECO:0007669"/>
    <property type="project" value="TreeGrafter"/>
</dbReference>
<dbReference type="GO" id="GO:0019433">
    <property type="term" value="P:triglyceride catabolic process"/>
    <property type="evidence" value="ECO:0007669"/>
    <property type="project" value="TreeGrafter"/>
</dbReference>
<dbReference type="PANTHER" id="PTHR44169">
    <property type="entry name" value="NADPH-DEPENDENT 1-ACYLDIHYDROXYACETONE PHOSPHATE REDUCTASE"/>
    <property type="match status" value="1"/>
</dbReference>
<evidence type="ECO:0000256" key="3">
    <source>
        <dbReference type="ARBA" id="ARBA00023002"/>
    </source>
</evidence>
<dbReference type="PANTHER" id="PTHR44169:SF6">
    <property type="entry name" value="NADPH-DEPENDENT 1-ACYLDIHYDROXYACETONE PHOSPHATE REDUCTASE"/>
    <property type="match status" value="1"/>
</dbReference>
<keyword evidence="2" id="KW-0521">NADP</keyword>
<evidence type="ECO:0000313" key="6">
    <source>
        <dbReference type="Proteomes" id="UP000076871"/>
    </source>
</evidence>
<protein>
    <submittedName>
        <fullName evidence="5">NAD-P-binding protein</fullName>
    </submittedName>
</protein>
<evidence type="ECO:0000313" key="5">
    <source>
        <dbReference type="EMBL" id="KZT05789.1"/>
    </source>
</evidence>
<dbReference type="GeneID" id="63826121"/>
<dbReference type="FunCoup" id="A0A165DWT1">
    <property type="interactions" value="90"/>
</dbReference>
<dbReference type="AlphaFoldDB" id="A0A165DWT1"/>
<sequence length="287" mass="31300">MSTAPKYALITGCSKGGIGHALAREFMSRGYTVFATARQLESIDDLGELGAISRPLDVTDHQAICKLRDEIASITGGKLDILVNNAGQGPLVPAIDMPMADARALFEVNFFAPMSMVQVFVQMLIGSGDGRILTISSVGSVMPLPFCSVYNASKAALTQFSNSLRLELAPFNVKVVTVLTGSVKTNIVKPHTLPEHSIYQPMEDIYQERRVKPIMEGAMPADQYARTVVSETLKSSPPEIVWAGTHTWFCWAVDKFLGQRGFDFIFTRMFGLADFAAMVKAGREKAL</sequence>
<accession>A0A165DWT1</accession>
<dbReference type="InterPro" id="IPR002347">
    <property type="entry name" value="SDR_fam"/>
</dbReference>
<dbReference type="EMBL" id="KV427628">
    <property type="protein sequence ID" value="KZT05789.1"/>
    <property type="molecule type" value="Genomic_DNA"/>
</dbReference>